<organism evidence="1">
    <name type="scientific">marine sediment metagenome</name>
    <dbReference type="NCBI Taxonomy" id="412755"/>
    <lineage>
        <taxon>unclassified sequences</taxon>
        <taxon>metagenomes</taxon>
        <taxon>ecological metagenomes</taxon>
    </lineage>
</organism>
<dbReference type="EMBL" id="LAZR01054335">
    <property type="protein sequence ID" value="KKK78777.1"/>
    <property type="molecule type" value="Genomic_DNA"/>
</dbReference>
<reference evidence="1" key="1">
    <citation type="journal article" date="2015" name="Nature">
        <title>Complex archaea that bridge the gap between prokaryotes and eukaryotes.</title>
        <authorList>
            <person name="Spang A."/>
            <person name="Saw J.H."/>
            <person name="Jorgensen S.L."/>
            <person name="Zaremba-Niedzwiedzka K."/>
            <person name="Martijn J."/>
            <person name="Lind A.E."/>
            <person name="van Eijk R."/>
            <person name="Schleper C."/>
            <person name="Guy L."/>
            <person name="Ettema T.J."/>
        </authorList>
    </citation>
    <scope>NUCLEOTIDE SEQUENCE</scope>
</reference>
<dbReference type="AlphaFoldDB" id="A0A0F8YBD0"/>
<name>A0A0F8YBD0_9ZZZZ</name>
<sequence>MYPYELMENYRKGTYLEIIFGNRTVRGFFRSWIDYEKDEKALIIDQTYPQHVDFVNRFFPSNKEKAQLFTKEHCPVCNKPMLRNELPTTRHIYWFCRCFGHSFDTRSMIELIERKKNNLQVGNQNFEHIYLRQNPLKKLGEIK</sequence>
<accession>A0A0F8YBD0</accession>
<protein>
    <submittedName>
        <fullName evidence="1">Uncharacterized protein</fullName>
    </submittedName>
</protein>
<proteinExistence type="predicted"/>
<comment type="caution">
    <text evidence="1">The sequence shown here is derived from an EMBL/GenBank/DDBJ whole genome shotgun (WGS) entry which is preliminary data.</text>
</comment>
<evidence type="ECO:0000313" key="1">
    <source>
        <dbReference type="EMBL" id="KKK78777.1"/>
    </source>
</evidence>
<gene>
    <name evidence="1" type="ORF">LCGC14_2840160</name>
</gene>